<keyword evidence="1" id="KW-0812">Transmembrane</keyword>
<evidence type="ECO:0000313" key="3">
    <source>
        <dbReference type="Proteomes" id="UP000321797"/>
    </source>
</evidence>
<comment type="caution">
    <text evidence="2">The sequence shown here is derived from an EMBL/GenBank/DDBJ whole genome shotgun (WGS) entry which is preliminary data.</text>
</comment>
<name>A0A5C7XSN7_9MYCO</name>
<feature type="transmembrane region" description="Helical" evidence="1">
    <location>
        <begin position="108"/>
        <end position="129"/>
    </location>
</feature>
<evidence type="ECO:0000256" key="1">
    <source>
        <dbReference type="SAM" id="Phobius"/>
    </source>
</evidence>
<reference evidence="2 3" key="1">
    <citation type="submission" date="2018-09" db="EMBL/GenBank/DDBJ databases">
        <title>Metagenome Assembled Genomes from an Advanced Water Purification Facility.</title>
        <authorList>
            <person name="Stamps B.W."/>
            <person name="Spear J.R."/>
        </authorList>
    </citation>
    <scope>NUCLEOTIDE SEQUENCE [LARGE SCALE GENOMIC DNA]</scope>
    <source>
        <strain evidence="2">Bin_29_2</strain>
    </source>
</reference>
<keyword evidence="1" id="KW-1133">Transmembrane helix</keyword>
<feature type="transmembrane region" description="Helical" evidence="1">
    <location>
        <begin position="29"/>
        <end position="52"/>
    </location>
</feature>
<proteinExistence type="predicted"/>
<dbReference type="EMBL" id="SSGD01000127">
    <property type="protein sequence ID" value="TXI52413.1"/>
    <property type="molecule type" value="Genomic_DNA"/>
</dbReference>
<dbReference type="OrthoDB" id="4764778at2"/>
<protein>
    <recommendedName>
        <fullName evidence="4">Transmembrane protein</fullName>
    </recommendedName>
</protein>
<accession>A0A5C7XSN7</accession>
<keyword evidence="1" id="KW-0472">Membrane</keyword>
<organism evidence="2 3">
    <name type="scientific">Mycolicibacter arupensis</name>
    <dbReference type="NCBI Taxonomy" id="342002"/>
    <lineage>
        <taxon>Bacteria</taxon>
        <taxon>Bacillati</taxon>
        <taxon>Actinomycetota</taxon>
        <taxon>Actinomycetes</taxon>
        <taxon>Mycobacteriales</taxon>
        <taxon>Mycobacteriaceae</taxon>
        <taxon>Mycolicibacter</taxon>
    </lineage>
</organism>
<dbReference type="AlphaFoldDB" id="A0A5C7XSN7"/>
<dbReference type="Proteomes" id="UP000321797">
    <property type="component" value="Unassembled WGS sequence"/>
</dbReference>
<dbReference type="RefSeq" id="WP_131701200.1">
    <property type="nucleotide sequence ID" value="NZ_JACKUJ010000047.1"/>
</dbReference>
<gene>
    <name evidence="2" type="ORF">E6Q54_18455</name>
</gene>
<sequence length="131" mass="13696">MSQRYPPYPPYPYGGFPPPTPPPRRAWDVVSAGVLAILLLPACGFGLIYSMFAGMATDVCSSTRQCSDSMIGGAYLVAWGGMAAALLLTVVGLGVSARRRSRMVIWPALGWATFLITFVAGGVLLNAGVGG</sequence>
<feature type="transmembrane region" description="Helical" evidence="1">
    <location>
        <begin position="72"/>
        <end position="96"/>
    </location>
</feature>
<evidence type="ECO:0000313" key="2">
    <source>
        <dbReference type="EMBL" id="TXI52413.1"/>
    </source>
</evidence>
<evidence type="ECO:0008006" key="4">
    <source>
        <dbReference type="Google" id="ProtNLM"/>
    </source>
</evidence>